<organism evidence="1 2">
    <name type="scientific">Potamilus streckersoni</name>
    <dbReference type="NCBI Taxonomy" id="2493646"/>
    <lineage>
        <taxon>Eukaryota</taxon>
        <taxon>Metazoa</taxon>
        <taxon>Spiralia</taxon>
        <taxon>Lophotrochozoa</taxon>
        <taxon>Mollusca</taxon>
        <taxon>Bivalvia</taxon>
        <taxon>Autobranchia</taxon>
        <taxon>Heteroconchia</taxon>
        <taxon>Palaeoheterodonta</taxon>
        <taxon>Unionida</taxon>
        <taxon>Unionoidea</taxon>
        <taxon>Unionidae</taxon>
        <taxon>Ambleminae</taxon>
        <taxon>Lampsilini</taxon>
        <taxon>Potamilus</taxon>
    </lineage>
</organism>
<dbReference type="EMBL" id="JAEAOA010002230">
    <property type="protein sequence ID" value="KAK3601640.1"/>
    <property type="molecule type" value="Genomic_DNA"/>
</dbReference>
<gene>
    <name evidence="1" type="ORF">CHS0354_038198</name>
</gene>
<protein>
    <submittedName>
        <fullName evidence="1">Uncharacterized protein</fullName>
    </submittedName>
</protein>
<keyword evidence="2" id="KW-1185">Reference proteome</keyword>
<reference evidence="1" key="3">
    <citation type="submission" date="2023-05" db="EMBL/GenBank/DDBJ databases">
        <authorList>
            <person name="Smith C.H."/>
        </authorList>
    </citation>
    <scope>NUCLEOTIDE SEQUENCE</scope>
    <source>
        <strain evidence="1">CHS0354</strain>
        <tissue evidence="1">Mantle</tissue>
    </source>
</reference>
<proteinExistence type="predicted"/>
<reference evidence="1" key="1">
    <citation type="journal article" date="2021" name="Genome Biol. Evol.">
        <title>A High-Quality Reference Genome for a Parasitic Bivalve with Doubly Uniparental Inheritance (Bivalvia: Unionida).</title>
        <authorList>
            <person name="Smith C.H."/>
        </authorList>
    </citation>
    <scope>NUCLEOTIDE SEQUENCE</scope>
    <source>
        <strain evidence="1">CHS0354</strain>
    </source>
</reference>
<evidence type="ECO:0000313" key="1">
    <source>
        <dbReference type="EMBL" id="KAK3601640.1"/>
    </source>
</evidence>
<evidence type="ECO:0000313" key="2">
    <source>
        <dbReference type="Proteomes" id="UP001195483"/>
    </source>
</evidence>
<dbReference type="Proteomes" id="UP001195483">
    <property type="component" value="Unassembled WGS sequence"/>
</dbReference>
<reference evidence="1" key="2">
    <citation type="journal article" date="2021" name="Genome Biol. Evol.">
        <title>Developing a high-quality reference genome for a parasitic bivalve with doubly uniparental inheritance (Bivalvia: Unionida).</title>
        <authorList>
            <person name="Smith C.H."/>
        </authorList>
    </citation>
    <scope>NUCLEOTIDE SEQUENCE</scope>
    <source>
        <strain evidence="1">CHS0354</strain>
        <tissue evidence="1">Mantle</tissue>
    </source>
</reference>
<sequence length="74" mass="8690">MHVLEVSTTCSLKEKKKTCQKKFHCRPTSENEQSLMMFTIWSVHFIKKRLTVDHHHRDEIPIKGTDIDDAVVLI</sequence>
<comment type="caution">
    <text evidence="1">The sequence shown here is derived from an EMBL/GenBank/DDBJ whole genome shotgun (WGS) entry which is preliminary data.</text>
</comment>
<dbReference type="AlphaFoldDB" id="A0AAE0T0N9"/>
<accession>A0AAE0T0N9</accession>
<name>A0AAE0T0N9_9BIVA</name>